<proteinExistence type="predicted"/>
<organism evidence="2 3">
    <name type="scientific">Nelumbo nucifera</name>
    <name type="common">Sacred lotus</name>
    <dbReference type="NCBI Taxonomy" id="4432"/>
    <lineage>
        <taxon>Eukaryota</taxon>
        <taxon>Viridiplantae</taxon>
        <taxon>Streptophyta</taxon>
        <taxon>Embryophyta</taxon>
        <taxon>Tracheophyta</taxon>
        <taxon>Spermatophyta</taxon>
        <taxon>Magnoliopsida</taxon>
        <taxon>Proteales</taxon>
        <taxon>Nelumbonaceae</taxon>
        <taxon>Nelumbo</taxon>
    </lineage>
</organism>
<dbReference type="OrthoDB" id="10578547at2759"/>
<evidence type="ECO:0000313" key="3">
    <source>
        <dbReference type="RefSeq" id="XP_010261766.1"/>
    </source>
</evidence>
<accession>A0A1U8A9C8</accession>
<evidence type="ECO:0000256" key="1">
    <source>
        <dbReference type="SAM" id="MobiDB-lite"/>
    </source>
</evidence>
<keyword evidence="2" id="KW-1185">Reference proteome</keyword>
<feature type="compositionally biased region" description="Polar residues" evidence="1">
    <location>
        <begin position="174"/>
        <end position="204"/>
    </location>
</feature>
<evidence type="ECO:0000313" key="4">
    <source>
        <dbReference type="RefSeq" id="XP_010261767.1"/>
    </source>
</evidence>
<dbReference type="AlphaFoldDB" id="A0A1U8A9C8"/>
<name>A0A1U8A9C8_NELNU</name>
<feature type="compositionally biased region" description="Polar residues" evidence="1">
    <location>
        <begin position="85"/>
        <end position="98"/>
    </location>
</feature>
<gene>
    <name evidence="3 4" type="primary">LOC104600497</name>
</gene>
<dbReference type="RefSeq" id="XP_010261766.1">
    <property type="nucleotide sequence ID" value="XM_010263464.2"/>
</dbReference>
<dbReference type="KEGG" id="nnu:104600497"/>
<dbReference type="GeneID" id="104600497"/>
<protein>
    <submittedName>
        <fullName evidence="3 4">Uncharacterized protein LOC104600497 isoform X1</fullName>
    </submittedName>
</protein>
<reference evidence="3 4" key="1">
    <citation type="submission" date="2025-04" db="UniProtKB">
        <authorList>
            <consortium name="RefSeq"/>
        </authorList>
    </citation>
    <scope>IDENTIFICATION</scope>
</reference>
<sequence length="286" mass="30914">MYAYYSPVGPSGMSIIAQGDNCSMYAYYSPVGPSGMSICAQGGDPILGANPDTRRRTSQISHGNGLGVSSSARNFAPMSLGASPSHFTPPSSHIQVSAGSPKYGPSSPARSSGFHGSPLSKMMAVSRFNRRRSWGYRGSSQSQESASSPHSQGYHTDGASCSHTDWNSRGHGNFPQSVQSSFNPPNWRQQRGCNGVNSGNSSTIQNVQGSLLQSSNMPFQPAKETAFDKSENNLSLPALGDWDPNYRWKPILDSPSLWLTMKRIMSALKSRGQWVTWIPNIISLRC</sequence>
<evidence type="ECO:0000313" key="2">
    <source>
        <dbReference type="Proteomes" id="UP000189703"/>
    </source>
</evidence>
<dbReference type="eggNOG" id="KOG0667">
    <property type="taxonomic scope" value="Eukaryota"/>
</dbReference>
<dbReference type="RefSeq" id="XP_010261767.1">
    <property type="nucleotide sequence ID" value="XM_010263465.2"/>
</dbReference>
<dbReference type="STRING" id="4432.A0A1U8A9C8"/>
<dbReference type="Proteomes" id="UP000189703">
    <property type="component" value="Unplaced"/>
</dbReference>
<feature type="region of interest" description="Disordered" evidence="1">
    <location>
        <begin position="134"/>
        <end position="204"/>
    </location>
</feature>
<feature type="compositionally biased region" description="Low complexity" evidence="1">
    <location>
        <begin position="139"/>
        <end position="152"/>
    </location>
</feature>
<feature type="compositionally biased region" description="Polar residues" evidence="1">
    <location>
        <begin position="58"/>
        <end position="73"/>
    </location>
</feature>
<feature type="region of interest" description="Disordered" evidence="1">
    <location>
        <begin position="52"/>
        <end position="119"/>
    </location>
</feature>